<accession>A0ABN8MMZ8</accession>
<comment type="caution">
    <text evidence="2">The sequence shown here is derived from an EMBL/GenBank/DDBJ whole genome shotgun (WGS) entry which is preliminary data.</text>
</comment>
<sequence>MASQTNQQRKLVIIAGIFALVGFILLIVGIVLLTKSKSKDCDLDKADNDKEKHRQTDRCSYSAEAELAGVGDFLQKVQDRYFELHPQKLIFKPGGVKPEEMKEKFQPYNPDPKNLKHITDAARALLLELKKMSINARRLKPRENKSLAQVKHFLENNFGIPFDGDYYAGDFLMGPNLFCWQSICNVGSTDIKYGLGNLRPKSLSDVQLVQGKMKLVAKAFTRYIDNLRFGIKAGMVRSKEECIAGINSFKREYFSVSMKGDIGIFDEDYMRPILDESFLALLQPDDLTNWKNDNGGKTVNESIREHALEYIGKPIQKAIRQLPIYFSHCRFLETEHLQHCVPSDVSSGLATLPLSYVYINGTKTANKTTKKLPTGEPLNGKQAYESIMPYFTTITKTPDQVHQLGKDMLNKLYPEVLEIARQVTGENDNDTAKQKFIQRLNQSDMFFNKEPFPANESDENAHNLCTSVEEAKKYCPKRWETMEKWFAEARRVMSMLDPQTTDMFYFSGPKHTTPNCPVDLAPNFNPSSGAQSYRRSDKECTRNAYYNIPFFLDRPKKYEEWSVNAHEARPGHHTQVQGLVEHFRDSCGGVISWLDSSTYYTAFTEGWALYAENPLIARETNVYDKAPFQKYGMLKWQVWRALRLIVDTGLHYKNFSRTVALKYFADYAWDTSDSAEKEVTRYQSDPGQATAYMIGQLKIIELREFATKELGDNFNLKDFHFYLLAQGSAPLSYLEESIHEYVRCAKDQKQEGCDDVLYPVAPEEDQVTEFVGVLLLGLIVLGIVLITIGIVLLVLANSREAKCGGRIGAKRCQHSEEAKRVGLDEFIDRVKETYYVLHPYNIPYHPDVDYFSLESVERVKREYVAYDPTPAVIKQRTDHSESLLQEIKDKDINLNALSPRERKSVAQIKHYLQHVFGQPYDVNYYAGDWMMGPNLFCWQPVCYHGYDIYNGIGLYHKPFNASDVEAIKSKLETHKVSILQYIENMKMGIRKGMVRSVEECVAGADSIKRKYLNVSLYNETGIWKEWFVEPLLDSGFYSNITKEVDSAWEKEHGMNVSDSVKEYLLTYVGKPLHQLIRFLEEEYIDYCVPSNVSSGLGGLPLSSVWYKGKENKSWPTDPTLPNGDKLDGPYSYSLIMPYFTTNDMTPIDVHNLGKKQLEKLYPMVVEIAKEVTGTNDSDEAVRLFRQKLNSTESFFNDAPIPKNESNKEAHKKCSSLQGAEKHCPTRWAAMQLWFKEARRVMSVLDPKTVDMFYFTGPKHTTPNCPIDLVPDLNPSSGAQSYEGSDRFCSRNALYNIPFFLENLGPRFSEWSVNAHEARPGHHTQVQGNTEHFRDDCEDALTWLDMETYYTAFTEGWALYSEKPLIADDTDAYDSEPLQKFGMLKWQIWRALRLIVDTGLHINSSFTRDTALWYFDKYAWDNTDLAQKEVTRYQSDPGQATAYMIGQIDIIKARKYAKDNLKDQFSLRDFHYQVLAQGSSPIAYLSDHVKRYVACELDSRKEGCDVILTPPKKVEAMKSSKKKGRWPVIPKPHRHYN</sequence>
<dbReference type="PANTHER" id="PTHR33361:SF2">
    <property type="entry name" value="DUF885 DOMAIN-CONTAINING PROTEIN"/>
    <property type="match status" value="1"/>
</dbReference>
<evidence type="ECO:0000256" key="1">
    <source>
        <dbReference type="SAM" id="Phobius"/>
    </source>
</evidence>
<dbReference type="EMBL" id="CALNXI010000530">
    <property type="protein sequence ID" value="CAH3028724.1"/>
    <property type="molecule type" value="Genomic_DNA"/>
</dbReference>
<evidence type="ECO:0000313" key="2">
    <source>
        <dbReference type="EMBL" id="CAH3028724.1"/>
    </source>
</evidence>
<keyword evidence="1" id="KW-1133">Transmembrane helix</keyword>
<dbReference type="Proteomes" id="UP001159427">
    <property type="component" value="Unassembled WGS sequence"/>
</dbReference>
<proteinExistence type="predicted"/>
<organism evidence="2 3">
    <name type="scientific">Porites evermanni</name>
    <dbReference type="NCBI Taxonomy" id="104178"/>
    <lineage>
        <taxon>Eukaryota</taxon>
        <taxon>Metazoa</taxon>
        <taxon>Cnidaria</taxon>
        <taxon>Anthozoa</taxon>
        <taxon>Hexacorallia</taxon>
        <taxon>Scleractinia</taxon>
        <taxon>Fungiina</taxon>
        <taxon>Poritidae</taxon>
        <taxon>Porites</taxon>
    </lineage>
</organism>
<keyword evidence="1" id="KW-0472">Membrane</keyword>
<keyword evidence="3" id="KW-1185">Reference proteome</keyword>
<feature type="transmembrane region" description="Helical" evidence="1">
    <location>
        <begin position="770"/>
        <end position="796"/>
    </location>
</feature>
<evidence type="ECO:0000313" key="3">
    <source>
        <dbReference type="Proteomes" id="UP001159427"/>
    </source>
</evidence>
<feature type="transmembrane region" description="Helical" evidence="1">
    <location>
        <begin position="12"/>
        <end position="33"/>
    </location>
</feature>
<dbReference type="InterPro" id="IPR010281">
    <property type="entry name" value="DUF885"/>
</dbReference>
<dbReference type="PANTHER" id="PTHR33361">
    <property type="entry name" value="GLR0591 PROTEIN"/>
    <property type="match status" value="1"/>
</dbReference>
<keyword evidence="1" id="KW-0812">Transmembrane</keyword>
<gene>
    <name evidence="2" type="ORF">PEVE_00034773</name>
</gene>
<dbReference type="Pfam" id="PF05960">
    <property type="entry name" value="DUF885"/>
    <property type="match status" value="2"/>
</dbReference>
<name>A0ABN8MMZ8_9CNID</name>
<reference evidence="2 3" key="1">
    <citation type="submission" date="2022-05" db="EMBL/GenBank/DDBJ databases">
        <authorList>
            <consortium name="Genoscope - CEA"/>
            <person name="William W."/>
        </authorList>
    </citation>
    <scope>NUCLEOTIDE SEQUENCE [LARGE SCALE GENOMIC DNA]</scope>
</reference>
<protein>
    <submittedName>
        <fullName evidence="2">Uncharacterized protein</fullName>
    </submittedName>
</protein>